<dbReference type="Proteomes" id="UP001257627">
    <property type="component" value="Unassembled WGS sequence"/>
</dbReference>
<gene>
    <name evidence="1" type="ORF">PU648_44075</name>
</gene>
<keyword evidence="2" id="KW-1185">Reference proteome</keyword>
<organism evidence="1 2">
    <name type="scientific">Streptomyces mirabilis</name>
    <dbReference type="NCBI Taxonomy" id="68239"/>
    <lineage>
        <taxon>Bacteria</taxon>
        <taxon>Bacillati</taxon>
        <taxon>Actinomycetota</taxon>
        <taxon>Actinomycetes</taxon>
        <taxon>Kitasatosporales</taxon>
        <taxon>Streptomycetaceae</taxon>
        <taxon>Streptomyces</taxon>
    </lineage>
</organism>
<dbReference type="EMBL" id="JARAKF010000001">
    <property type="protein sequence ID" value="MDU8999213.1"/>
    <property type="molecule type" value="Genomic_DNA"/>
</dbReference>
<evidence type="ECO:0000313" key="2">
    <source>
        <dbReference type="Proteomes" id="UP001257627"/>
    </source>
</evidence>
<comment type="caution">
    <text evidence="1">The sequence shown here is derived from an EMBL/GenBank/DDBJ whole genome shotgun (WGS) entry which is preliminary data.</text>
</comment>
<protein>
    <submittedName>
        <fullName evidence="1">Uncharacterized protein</fullName>
    </submittedName>
</protein>
<sequence>MNRQLTVREFLNAAVPWPTRYLDAGATASHANLNCLCVPLGLARTAA</sequence>
<name>A0ABU3UZ57_9ACTN</name>
<proteinExistence type="predicted"/>
<accession>A0ABU3UZ57</accession>
<reference evidence="1 2" key="1">
    <citation type="submission" date="2023-02" db="EMBL/GenBank/DDBJ databases">
        <authorList>
            <person name="Maleckis M."/>
        </authorList>
    </citation>
    <scope>NUCLEOTIDE SEQUENCE [LARGE SCALE GENOMIC DNA]</scope>
    <source>
        <strain evidence="1 2">P8-A2</strain>
    </source>
</reference>
<dbReference type="RefSeq" id="WP_179858106.1">
    <property type="nucleotide sequence ID" value="NZ_JARAKF010000001.1"/>
</dbReference>
<evidence type="ECO:0000313" key="1">
    <source>
        <dbReference type="EMBL" id="MDU8999213.1"/>
    </source>
</evidence>